<reference evidence="1" key="5">
    <citation type="journal article" date="2021" name="G3 (Bethesda)">
        <title>Aegilops tauschii genome assembly Aet v5.0 features greater sequence contiguity and improved annotation.</title>
        <authorList>
            <person name="Wang L."/>
            <person name="Zhu T."/>
            <person name="Rodriguez J.C."/>
            <person name="Deal K.R."/>
            <person name="Dubcovsky J."/>
            <person name="McGuire P.E."/>
            <person name="Lux T."/>
            <person name="Spannagl M."/>
            <person name="Mayer K.F.X."/>
            <person name="Baldrich P."/>
            <person name="Meyers B.C."/>
            <person name="Huo N."/>
            <person name="Gu Y.Q."/>
            <person name="Zhou H."/>
            <person name="Devos K.M."/>
            <person name="Bennetzen J.L."/>
            <person name="Unver T."/>
            <person name="Budak H."/>
            <person name="Gulick P.J."/>
            <person name="Galiba G."/>
            <person name="Kalapos B."/>
            <person name="Nelson D.R."/>
            <person name="Li P."/>
            <person name="You F.M."/>
            <person name="Luo M.C."/>
            <person name="Dvorak J."/>
        </authorList>
    </citation>
    <scope>NUCLEOTIDE SEQUENCE [LARGE SCALE GENOMIC DNA]</scope>
    <source>
        <strain evidence="1">cv. AL8/78</strain>
    </source>
</reference>
<reference evidence="1" key="4">
    <citation type="submission" date="2019-03" db="UniProtKB">
        <authorList>
            <consortium name="EnsemblPlants"/>
        </authorList>
    </citation>
    <scope>IDENTIFICATION</scope>
</reference>
<protein>
    <submittedName>
        <fullName evidence="1">Uncharacterized protein</fullName>
    </submittedName>
</protein>
<sequence length="77" mass="8332">MTATTSTVLNFLSERLCKVAGSQMAGVHVIGEKRDSTSQTMISPAQLKPELRTKLVRIFLASAITVQDERGVGPRSD</sequence>
<keyword evidence="2" id="KW-1185">Reference proteome</keyword>
<organism evidence="1 2">
    <name type="scientific">Aegilops tauschii subsp. strangulata</name>
    <name type="common">Goatgrass</name>
    <dbReference type="NCBI Taxonomy" id="200361"/>
    <lineage>
        <taxon>Eukaryota</taxon>
        <taxon>Viridiplantae</taxon>
        <taxon>Streptophyta</taxon>
        <taxon>Embryophyta</taxon>
        <taxon>Tracheophyta</taxon>
        <taxon>Spermatophyta</taxon>
        <taxon>Magnoliopsida</taxon>
        <taxon>Liliopsida</taxon>
        <taxon>Poales</taxon>
        <taxon>Poaceae</taxon>
        <taxon>BOP clade</taxon>
        <taxon>Pooideae</taxon>
        <taxon>Triticodae</taxon>
        <taxon>Triticeae</taxon>
        <taxon>Triticinae</taxon>
        <taxon>Aegilops</taxon>
    </lineage>
</organism>
<evidence type="ECO:0000313" key="2">
    <source>
        <dbReference type="Proteomes" id="UP000015105"/>
    </source>
</evidence>
<dbReference type="EnsemblPlants" id="AET2Gv20146800.13">
    <property type="protein sequence ID" value="AET2Gv20146800.13"/>
    <property type="gene ID" value="AET2Gv20146800"/>
</dbReference>
<reference evidence="2" key="1">
    <citation type="journal article" date="2014" name="Science">
        <title>Ancient hybridizations among the ancestral genomes of bread wheat.</title>
        <authorList>
            <consortium name="International Wheat Genome Sequencing Consortium,"/>
            <person name="Marcussen T."/>
            <person name="Sandve S.R."/>
            <person name="Heier L."/>
            <person name="Spannagl M."/>
            <person name="Pfeifer M."/>
            <person name="Jakobsen K.S."/>
            <person name="Wulff B.B."/>
            <person name="Steuernagel B."/>
            <person name="Mayer K.F."/>
            <person name="Olsen O.A."/>
        </authorList>
    </citation>
    <scope>NUCLEOTIDE SEQUENCE [LARGE SCALE GENOMIC DNA]</scope>
    <source>
        <strain evidence="2">cv. AL8/78</strain>
    </source>
</reference>
<dbReference type="Proteomes" id="UP000015105">
    <property type="component" value="Chromosome 2D"/>
</dbReference>
<name>A0A453AIE1_AEGTS</name>
<reference evidence="1" key="3">
    <citation type="journal article" date="2017" name="Nature">
        <title>Genome sequence of the progenitor of the wheat D genome Aegilops tauschii.</title>
        <authorList>
            <person name="Luo M.C."/>
            <person name="Gu Y.Q."/>
            <person name="Puiu D."/>
            <person name="Wang H."/>
            <person name="Twardziok S.O."/>
            <person name="Deal K.R."/>
            <person name="Huo N."/>
            <person name="Zhu T."/>
            <person name="Wang L."/>
            <person name="Wang Y."/>
            <person name="McGuire P.E."/>
            <person name="Liu S."/>
            <person name="Long H."/>
            <person name="Ramasamy R.K."/>
            <person name="Rodriguez J.C."/>
            <person name="Van S.L."/>
            <person name="Yuan L."/>
            <person name="Wang Z."/>
            <person name="Xia Z."/>
            <person name="Xiao L."/>
            <person name="Anderson O.D."/>
            <person name="Ouyang S."/>
            <person name="Liang Y."/>
            <person name="Zimin A.V."/>
            <person name="Pertea G."/>
            <person name="Qi P."/>
            <person name="Bennetzen J.L."/>
            <person name="Dai X."/>
            <person name="Dawson M.W."/>
            <person name="Muller H.G."/>
            <person name="Kugler K."/>
            <person name="Rivarola-Duarte L."/>
            <person name="Spannagl M."/>
            <person name="Mayer K.F.X."/>
            <person name="Lu F.H."/>
            <person name="Bevan M.W."/>
            <person name="Leroy P."/>
            <person name="Li P."/>
            <person name="You F.M."/>
            <person name="Sun Q."/>
            <person name="Liu Z."/>
            <person name="Lyons E."/>
            <person name="Wicker T."/>
            <person name="Salzberg S.L."/>
            <person name="Devos K.M."/>
            <person name="Dvorak J."/>
        </authorList>
    </citation>
    <scope>NUCLEOTIDE SEQUENCE [LARGE SCALE GENOMIC DNA]</scope>
    <source>
        <strain evidence="1">cv. AL8/78</strain>
    </source>
</reference>
<proteinExistence type="predicted"/>
<reference evidence="2" key="2">
    <citation type="journal article" date="2017" name="Nat. Plants">
        <title>The Aegilops tauschii genome reveals multiple impacts of transposons.</title>
        <authorList>
            <person name="Zhao G."/>
            <person name="Zou C."/>
            <person name="Li K."/>
            <person name="Wang K."/>
            <person name="Li T."/>
            <person name="Gao L."/>
            <person name="Zhang X."/>
            <person name="Wang H."/>
            <person name="Yang Z."/>
            <person name="Liu X."/>
            <person name="Jiang W."/>
            <person name="Mao L."/>
            <person name="Kong X."/>
            <person name="Jiao Y."/>
            <person name="Jia J."/>
        </authorList>
    </citation>
    <scope>NUCLEOTIDE SEQUENCE [LARGE SCALE GENOMIC DNA]</scope>
    <source>
        <strain evidence="2">cv. AL8/78</strain>
    </source>
</reference>
<dbReference type="Gramene" id="AET2Gv20146800.13">
    <property type="protein sequence ID" value="AET2Gv20146800.13"/>
    <property type="gene ID" value="AET2Gv20146800"/>
</dbReference>
<evidence type="ECO:0000313" key="1">
    <source>
        <dbReference type="EnsemblPlants" id="AET2Gv20146800.13"/>
    </source>
</evidence>
<dbReference type="AlphaFoldDB" id="A0A453AIE1"/>
<accession>A0A453AIE1</accession>